<reference evidence="2" key="1">
    <citation type="submission" date="2022-10" db="EMBL/GenBank/DDBJ databases">
        <authorList>
            <person name="Chen Y."/>
            <person name="Dougan E. K."/>
            <person name="Chan C."/>
            <person name="Rhodes N."/>
            <person name="Thang M."/>
        </authorList>
    </citation>
    <scope>NUCLEOTIDE SEQUENCE</scope>
</reference>
<evidence type="ECO:0000313" key="2">
    <source>
        <dbReference type="EMBL" id="CAI3977072.1"/>
    </source>
</evidence>
<comment type="caution">
    <text evidence="2">The sequence shown here is derived from an EMBL/GenBank/DDBJ whole genome shotgun (WGS) entry which is preliminary data.</text>
</comment>
<dbReference type="AlphaFoldDB" id="A0A9P1BPC8"/>
<feature type="non-terminal residue" evidence="2">
    <location>
        <position position="165"/>
    </location>
</feature>
<dbReference type="Proteomes" id="UP001152797">
    <property type="component" value="Unassembled WGS sequence"/>
</dbReference>
<feature type="compositionally biased region" description="Acidic residues" evidence="1">
    <location>
        <begin position="68"/>
        <end position="80"/>
    </location>
</feature>
<accession>A0A9P1BPC8</accession>
<organism evidence="2">
    <name type="scientific">Cladocopium goreaui</name>
    <dbReference type="NCBI Taxonomy" id="2562237"/>
    <lineage>
        <taxon>Eukaryota</taxon>
        <taxon>Sar</taxon>
        <taxon>Alveolata</taxon>
        <taxon>Dinophyceae</taxon>
        <taxon>Suessiales</taxon>
        <taxon>Symbiodiniaceae</taxon>
        <taxon>Cladocopium</taxon>
    </lineage>
</organism>
<evidence type="ECO:0000256" key="1">
    <source>
        <dbReference type="SAM" id="MobiDB-lite"/>
    </source>
</evidence>
<dbReference type="EMBL" id="CAMXCT010000318">
    <property type="protein sequence ID" value="CAI3977072.1"/>
    <property type="molecule type" value="Genomic_DNA"/>
</dbReference>
<name>A0A9P1BPC8_9DINO</name>
<evidence type="ECO:0000313" key="4">
    <source>
        <dbReference type="Proteomes" id="UP001152797"/>
    </source>
</evidence>
<gene>
    <name evidence="2" type="ORF">C1SCF055_LOCUS5245</name>
</gene>
<proteinExistence type="predicted"/>
<keyword evidence="4" id="KW-1185">Reference proteome</keyword>
<dbReference type="EMBL" id="CAMXCT030000318">
    <property type="protein sequence ID" value="CAL4764384.1"/>
    <property type="molecule type" value="Genomic_DNA"/>
</dbReference>
<feature type="region of interest" description="Disordered" evidence="1">
    <location>
        <begin position="55"/>
        <end position="85"/>
    </location>
</feature>
<dbReference type="EMBL" id="CAMXCT020000318">
    <property type="protein sequence ID" value="CAL1130447.1"/>
    <property type="molecule type" value="Genomic_DNA"/>
</dbReference>
<protein>
    <submittedName>
        <fullName evidence="2">Uncharacterized protein</fullName>
    </submittedName>
</protein>
<sequence>AASAISQPARATAEVLIDNLNLDQLDYLSRRSSGHCMVIREGQGDFLGQIGAMKDPGAVEVEEKGGESEESSEEVLEESAPETRPEALDEIQEAEITQPAVKDLLIRGKDWLTLAAECDALLESCKRPEADDDSGGLHRLAPVQWFGISPVGFCVGHGNAVSLSG</sequence>
<reference evidence="3" key="2">
    <citation type="submission" date="2024-04" db="EMBL/GenBank/DDBJ databases">
        <authorList>
            <person name="Chen Y."/>
            <person name="Shah S."/>
            <person name="Dougan E. K."/>
            <person name="Thang M."/>
            <person name="Chan C."/>
        </authorList>
    </citation>
    <scope>NUCLEOTIDE SEQUENCE [LARGE SCALE GENOMIC DNA]</scope>
</reference>
<evidence type="ECO:0000313" key="3">
    <source>
        <dbReference type="EMBL" id="CAL1130447.1"/>
    </source>
</evidence>